<keyword evidence="10" id="KW-1185">Reference proteome</keyword>
<evidence type="ECO:0000256" key="7">
    <source>
        <dbReference type="ARBA" id="ARBA00041661"/>
    </source>
</evidence>
<dbReference type="GO" id="GO:0030970">
    <property type="term" value="P:retrograde protein transport, ER to cytosol"/>
    <property type="evidence" value="ECO:0007669"/>
    <property type="project" value="TreeGrafter"/>
</dbReference>
<dbReference type="PANTHER" id="PTHR15414:SF0">
    <property type="entry name" value="ENDOPLASMIC RETICULUM LECTIN 1"/>
    <property type="match status" value="1"/>
</dbReference>
<evidence type="ECO:0000256" key="1">
    <source>
        <dbReference type="ARBA" id="ARBA00004240"/>
    </source>
</evidence>
<evidence type="ECO:0000256" key="5">
    <source>
        <dbReference type="ARBA" id="ARBA00037585"/>
    </source>
</evidence>
<dbReference type="GO" id="GO:0030968">
    <property type="term" value="P:endoplasmic reticulum unfolded protein response"/>
    <property type="evidence" value="ECO:0007669"/>
    <property type="project" value="InterPro"/>
</dbReference>
<comment type="function">
    <text evidence="5">Probable lectin that binds selectively to improperly folded lumenal proteins. May function in endoplasmic reticulum quality control and endoplasmic reticulum-associated degradation (ERAD) of both non-glycosylated proteins and glycoproteins.</text>
</comment>
<dbReference type="PROSITE" id="PS51914">
    <property type="entry name" value="MRH"/>
    <property type="match status" value="2"/>
</dbReference>
<evidence type="ECO:0000256" key="8">
    <source>
        <dbReference type="SAM" id="MobiDB-lite"/>
    </source>
</evidence>
<evidence type="ECO:0000313" key="10">
    <source>
        <dbReference type="Proteomes" id="UP000887577"/>
    </source>
</evidence>
<evidence type="ECO:0000259" key="9">
    <source>
        <dbReference type="PROSITE" id="PS51914"/>
    </source>
</evidence>
<dbReference type="Proteomes" id="UP000887577">
    <property type="component" value="Unplaced"/>
</dbReference>
<evidence type="ECO:0000256" key="3">
    <source>
        <dbReference type="ARBA" id="ARBA00022824"/>
    </source>
</evidence>
<dbReference type="GO" id="GO:0005788">
    <property type="term" value="C:endoplasmic reticulum lumen"/>
    <property type="evidence" value="ECO:0007669"/>
    <property type="project" value="TreeGrafter"/>
</dbReference>
<dbReference type="InterPro" id="IPR045149">
    <property type="entry name" value="OS-9-like"/>
</dbReference>
<proteinExistence type="predicted"/>
<evidence type="ECO:0000256" key="4">
    <source>
        <dbReference type="ARBA" id="ARBA00023157"/>
    </source>
</evidence>
<feature type="domain" description="MRH" evidence="9">
    <location>
        <begin position="253"/>
        <end position="380"/>
    </location>
</feature>
<dbReference type="PANTHER" id="PTHR15414">
    <property type="entry name" value="OS-9-RELATED"/>
    <property type="match status" value="1"/>
</dbReference>
<dbReference type="Gene3D" id="2.70.130.10">
    <property type="entry name" value="Mannose-6-phosphate receptor binding domain"/>
    <property type="match status" value="2"/>
</dbReference>
<dbReference type="InterPro" id="IPR012913">
    <property type="entry name" value="OS9-like_dom"/>
</dbReference>
<dbReference type="Pfam" id="PF07915">
    <property type="entry name" value="PRKCSH"/>
    <property type="match status" value="1"/>
</dbReference>
<accession>A0A914YJW5</accession>
<comment type="subcellular location">
    <subcellularLocation>
        <location evidence="1">Endoplasmic reticulum</location>
    </subcellularLocation>
</comment>
<organism evidence="10 11">
    <name type="scientific">Panagrolaimus superbus</name>
    <dbReference type="NCBI Taxonomy" id="310955"/>
    <lineage>
        <taxon>Eukaryota</taxon>
        <taxon>Metazoa</taxon>
        <taxon>Ecdysozoa</taxon>
        <taxon>Nematoda</taxon>
        <taxon>Chromadorea</taxon>
        <taxon>Rhabditida</taxon>
        <taxon>Tylenchina</taxon>
        <taxon>Panagrolaimomorpha</taxon>
        <taxon>Panagrolaimoidea</taxon>
        <taxon>Panagrolaimidae</taxon>
        <taxon>Panagrolaimus</taxon>
    </lineage>
</organism>
<reference evidence="11" key="1">
    <citation type="submission" date="2022-11" db="UniProtKB">
        <authorList>
            <consortium name="WormBaseParasite"/>
        </authorList>
    </citation>
    <scope>IDENTIFICATION</scope>
</reference>
<protein>
    <recommendedName>
        <fullName evidence="6">Endoplasmic reticulum lectin 1</fullName>
    </recommendedName>
    <alternativeName>
        <fullName evidence="7">ER lectin</fullName>
    </alternativeName>
</protein>
<sequence>MVEVGIDKKEKTEYLLGTYRHDQTIEDAKKFDQLNPPKTKINNIEYPYFPVHYRHGTPCDLTGKPRTVTLLYICYEYSRHAVHSITEVSTCNYEISVLTNLLCSHPAFDMPTNPEHEIRCYAPPNHPHAKPNFLRDLETKAFSEHYDQYSMASDVSVAPHKSSVFSKLINHDGLIFPQRTGDAAAAAAAGNVDANQQMNDNNGKTVSEQLKEIAEIYKKLQASDSKPKNKMAKFQKGFTDDDFQLIEDFWAGKSCFIGGHGYWSYEFCYGSKVSQFHLEGGKRTKEHVLGEYDAELHRAWLRRYREKAFVYEDDYLKQVSNFYGNGVLCDETGEKRSVEVQLRCRMPAQSESPSIVLFSLEEPETCKYKLTLESALLCNGLQNLDKDGLMDPNAEEFTTEIVTDEEAIKKIIENIKTTKQYLEQLGGQIIIKEVTEEFEELLQKKNNRDEKEDDDDVETDDRKKKSKN</sequence>
<dbReference type="WBParaSite" id="PSU_v2.g1916.t1">
    <property type="protein sequence ID" value="PSU_v2.g1916.t1"/>
    <property type="gene ID" value="PSU_v2.g1916"/>
</dbReference>
<feature type="region of interest" description="Disordered" evidence="8">
    <location>
        <begin position="443"/>
        <end position="468"/>
    </location>
</feature>
<feature type="domain" description="MRH" evidence="9">
    <location>
        <begin position="1"/>
        <end position="105"/>
    </location>
</feature>
<dbReference type="InterPro" id="IPR044865">
    <property type="entry name" value="MRH_dom"/>
</dbReference>
<evidence type="ECO:0000313" key="11">
    <source>
        <dbReference type="WBParaSite" id="PSU_v2.g1916.t1"/>
    </source>
</evidence>
<name>A0A914YJW5_9BILA</name>
<keyword evidence="4" id="KW-1015">Disulfide bond</keyword>
<dbReference type="AlphaFoldDB" id="A0A914YJW5"/>
<keyword evidence="3" id="KW-0256">Endoplasmic reticulum</keyword>
<dbReference type="SUPFAM" id="SSF50911">
    <property type="entry name" value="Mannose 6-phosphate receptor domain"/>
    <property type="match status" value="2"/>
</dbReference>
<dbReference type="InterPro" id="IPR009011">
    <property type="entry name" value="Man6P_isomerase_rcpt-bd_dom_sf"/>
</dbReference>
<keyword evidence="2" id="KW-0732">Signal</keyword>
<evidence type="ECO:0000256" key="2">
    <source>
        <dbReference type="ARBA" id="ARBA00022729"/>
    </source>
</evidence>
<evidence type="ECO:0000256" key="6">
    <source>
        <dbReference type="ARBA" id="ARBA00041108"/>
    </source>
</evidence>